<sequence>MEWTSLAGTALGAVIATASGALLERRRWRRERGERDAAVRRALYAEYLAGLAEARSVGAVLARNTTMDPADRFTTAREAFAPCIRLRYQMAITAPADVVRASDEAFRRLRDFRDRVIEGAGETDPAYVDGKWAYNEALSALQELMREDLLGERAGPLG</sequence>
<dbReference type="RefSeq" id="WP_004938525.1">
    <property type="nucleotide sequence ID" value="NZ_VOKX01000098.1"/>
</dbReference>
<evidence type="ECO:0000313" key="1">
    <source>
        <dbReference type="EMBL" id="KAB7836884.1"/>
    </source>
</evidence>
<proteinExistence type="predicted"/>
<dbReference type="Proteomes" id="UP000327000">
    <property type="component" value="Unassembled WGS sequence"/>
</dbReference>
<name>A0A5N5W2U5_STRMB</name>
<protein>
    <submittedName>
        <fullName evidence="1">Uncharacterized protein</fullName>
    </submittedName>
</protein>
<dbReference type="EMBL" id="VOKX01000098">
    <property type="protein sequence ID" value="KAB7836884.1"/>
    <property type="molecule type" value="Genomic_DNA"/>
</dbReference>
<dbReference type="AlphaFoldDB" id="A0A5N5W2U5"/>
<accession>A0A5N5W2U5</accession>
<keyword evidence="2" id="KW-1185">Reference proteome</keyword>
<comment type="caution">
    <text evidence="1">The sequence shown here is derived from an EMBL/GenBank/DDBJ whole genome shotgun (WGS) entry which is preliminary data.</text>
</comment>
<organism evidence="1 2">
    <name type="scientific">Streptomyces mobaraensis</name>
    <name type="common">Streptoverticillium mobaraense</name>
    <dbReference type="NCBI Taxonomy" id="35621"/>
    <lineage>
        <taxon>Bacteria</taxon>
        <taxon>Bacillati</taxon>
        <taxon>Actinomycetota</taxon>
        <taxon>Actinomycetes</taxon>
        <taxon>Kitasatosporales</taxon>
        <taxon>Streptomycetaceae</taxon>
        <taxon>Streptomyces</taxon>
    </lineage>
</organism>
<evidence type="ECO:0000313" key="2">
    <source>
        <dbReference type="Proteomes" id="UP000327000"/>
    </source>
</evidence>
<dbReference type="OrthoDB" id="4289123at2"/>
<reference evidence="1 2" key="1">
    <citation type="journal article" date="2019" name="Microb. Cell Fact.">
        <title>Exploring novel herbicidin analogues by transcriptional regulator overexpression and MS/MS molecular networking.</title>
        <authorList>
            <person name="Shi Y."/>
            <person name="Gu R."/>
            <person name="Li Y."/>
            <person name="Wang X."/>
            <person name="Ren W."/>
            <person name="Li X."/>
            <person name="Wang L."/>
            <person name="Xie Y."/>
            <person name="Hong B."/>
        </authorList>
    </citation>
    <scope>NUCLEOTIDE SEQUENCE [LARGE SCALE GENOMIC DNA]</scope>
    <source>
        <strain evidence="1 2">US-43</strain>
    </source>
</reference>
<gene>
    <name evidence="1" type="ORF">FRZ00_24175</name>
</gene>